<dbReference type="SMART" id="SM00322">
    <property type="entry name" value="KH"/>
    <property type="match status" value="1"/>
</dbReference>
<protein>
    <recommendedName>
        <fullName evidence="3">Tudor domain-containing protein</fullName>
    </recommendedName>
</protein>
<accession>A0AAN9Y7Y3</accession>
<gene>
    <name evidence="4" type="ORF">V9T40_008508</name>
</gene>
<dbReference type="InterPro" id="IPR004087">
    <property type="entry name" value="KH_dom"/>
</dbReference>
<name>A0AAN9Y7Y3_9HEMI</name>
<keyword evidence="2" id="KW-0472">Membrane</keyword>
<dbReference type="InterPro" id="IPR050621">
    <property type="entry name" value="Tudor_domain_containing"/>
</dbReference>
<dbReference type="PROSITE" id="PS50304">
    <property type="entry name" value="TUDOR"/>
    <property type="match status" value="1"/>
</dbReference>
<dbReference type="InterPro" id="IPR002999">
    <property type="entry name" value="Tudor"/>
</dbReference>
<feature type="domain" description="Tudor" evidence="3">
    <location>
        <begin position="273"/>
        <end position="338"/>
    </location>
</feature>
<dbReference type="Gene3D" id="3.30.1370.10">
    <property type="entry name" value="K Homology domain, type 1"/>
    <property type="match status" value="1"/>
</dbReference>
<dbReference type="Proteomes" id="UP001367676">
    <property type="component" value="Unassembled WGS sequence"/>
</dbReference>
<evidence type="ECO:0000313" key="4">
    <source>
        <dbReference type="EMBL" id="KAK7601067.1"/>
    </source>
</evidence>
<dbReference type="InterPro" id="IPR035437">
    <property type="entry name" value="SNase_OB-fold_sf"/>
</dbReference>
<feature type="transmembrane region" description="Helical" evidence="2">
    <location>
        <begin position="60"/>
        <end position="81"/>
    </location>
</feature>
<evidence type="ECO:0000259" key="3">
    <source>
        <dbReference type="PROSITE" id="PS50304"/>
    </source>
</evidence>
<dbReference type="Pfam" id="PF00013">
    <property type="entry name" value="KH_1"/>
    <property type="match status" value="1"/>
</dbReference>
<dbReference type="PANTHER" id="PTHR22948:SF29">
    <property type="entry name" value="FI02030P-RELATED"/>
    <property type="match status" value="1"/>
</dbReference>
<dbReference type="CDD" id="cd00105">
    <property type="entry name" value="KH-I"/>
    <property type="match status" value="1"/>
</dbReference>
<comment type="caution">
    <text evidence="4">The sequence shown here is derived from an EMBL/GenBank/DDBJ whole genome shotgun (WGS) entry which is preliminary data.</text>
</comment>
<dbReference type="EMBL" id="JBBCAQ010000010">
    <property type="protein sequence ID" value="KAK7601067.1"/>
    <property type="molecule type" value="Genomic_DNA"/>
</dbReference>
<dbReference type="AlphaFoldDB" id="A0AAN9Y7Y3"/>
<dbReference type="GO" id="GO:0030719">
    <property type="term" value="P:P granule organization"/>
    <property type="evidence" value="ECO:0007669"/>
    <property type="project" value="TreeGrafter"/>
</dbReference>
<proteinExistence type="predicted"/>
<reference evidence="4 5" key="1">
    <citation type="submission" date="2024-03" db="EMBL/GenBank/DDBJ databases">
        <title>Adaptation during the transition from Ophiocordyceps entomopathogen to insect associate is accompanied by gene loss and intensified selection.</title>
        <authorList>
            <person name="Ward C.M."/>
            <person name="Onetto C.A."/>
            <person name="Borneman A.R."/>
        </authorList>
    </citation>
    <scope>NUCLEOTIDE SEQUENCE [LARGE SCALE GENOMIC DNA]</scope>
    <source>
        <strain evidence="4">AWRI1</strain>
        <tissue evidence="4">Single Adult Female</tissue>
    </source>
</reference>
<dbReference type="SUPFAM" id="SSF63748">
    <property type="entry name" value="Tudor/PWWP/MBT"/>
    <property type="match status" value="1"/>
</dbReference>
<organism evidence="4 5">
    <name type="scientific">Parthenolecanium corni</name>
    <dbReference type="NCBI Taxonomy" id="536013"/>
    <lineage>
        <taxon>Eukaryota</taxon>
        <taxon>Metazoa</taxon>
        <taxon>Ecdysozoa</taxon>
        <taxon>Arthropoda</taxon>
        <taxon>Hexapoda</taxon>
        <taxon>Insecta</taxon>
        <taxon>Pterygota</taxon>
        <taxon>Neoptera</taxon>
        <taxon>Paraneoptera</taxon>
        <taxon>Hemiptera</taxon>
        <taxon>Sternorrhyncha</taxon>
        <taxon>Coccoidea</taxon>
        <taxon>Coccidae</taxon>
        <taxon>Parthenolecanium</taxon>
    </lineage>
</organism>
<dbReference type="InterPro" id="IPR004088">
    <property type="entry name" value="KH_dom_type_1"/>
</dbReference>
<keyword evidence="5" id="KW-1185">Reference proteome</keyword>
<dbReference type="Gene3D" id="2.30.30.140">
    <property type="match status" value="1"/>
</dbReference>
<evidence type="ECO:0000313" key="5">
    <source>
        <dbReference type="Proteomes" id="UP001367676"/>
    </source>
</evidence>
<keyword evidence="1" id="KW-0694">RNA-binding</keyword>
<evidence type="ECO:0000256" key="2">
    <source>
        <dbReference type="SAM" id="Phobius"/>
    </source>
</evidence>
<sequence length="419" mass="46763">MGVPFHSILHVRSTGPFHRPSSSRHASCTLEPAGGSVWMQGMPDFLHSVFIGDRLLRIKLVAFILFKVIVNSSIVITGTTVGMKKVYVVGISAASLGAVGLLIWFYSKANSKRKHRIEIQIPNSTMGYVIGRCGGTLKNIQTQSKARIQFIAPEGSSNYTTCVIKGDSNSAQLAAAIINNFIENFNDGEDFGSNRLDGFEFQVSDEKFLKDISSVVEGIFGSQLNHLGNDANEAGEPQLIKTKEHADLDRLTEKMRDYYDSDPNFHVSPSFRDIKAGYLCAVFFEDDNRWYRAKVCEVSKDDQNILQSVVDLYLLDFGESIYEKVSNLRPIPSEFLNLNFQAIECGLSNINPIASTWTDEAIQFFENAVHVGQWYTLMARIDIHEEGYRPYLTLIDNNGEMVVESGDPGEASFFEVFVS</sequence>
<dbReference type="Gene3D" id="2.40.50.90">
    <property type="match status" value="1"/>
</dbReference>
<dbReference type="GO" id="GO:0043186">
    <property type="term" value="C:P granule"/>
    <property type="evidence" value="ECO:0007669"/>
    <property type="project" value="TreeGrafter"/>
</dbReference>
<feature type="transmembrane region" description="Helical" evidence="2">
    <location>
        <begin position="87"/>
        <end position="106"/>
    </location>
</feature>
<dbReference type="GO" id="GO:0005739">
    <property type="term" value="C:mitochondrion"/>
    <property type="evidence" value="ECO:0007669"/>
    <property type="project" value="UniProtKB-ARBA"/>
</dbReference>
<keyword evidence="2" id="KW-0812">Transmembrane</keyword>
<dbReference type="PROSITE" id="PS50084">
    <property type="entry name" value="KH_TYPE_1"/>
    <property type="match status" value="1"/>
</dbReference>
<dbReference type="GO" id="GO:0007283">
    <property type="term" value="P:spermatogenesis"/>
    <property type="evidence" value="ECO:0007669"/>
    <property type="project" value="TreeGrafter"/>
</dbReference>
<dbReference type="GO" id="GO:0003723">
    <property type="term" value="F:RNA binding"/>
    <property type="evidence" value="ECO:0007669"/>
    <property type="project" value="UniProtKB-UniRule"/>
</dbReference>
<evidence type="ECO:0000256" key="1">
    <source>
        <dbReference type="PROSITE-ProRule" id="PRU00117"/>
    </source>
</evidence>
<dbReference type="PANTHER" id="PTHR22948">
    <property type="entry name" value="TUDOR DOMAIN CONTAINING PROTEIN"/>
    <property type="match status" value="1"/>
</dbReference>
<dbReference type="Pfam" id="PF00567">
    <property type="entry name" value="TUDOR"/>
    <property type="match status" value="1"/>
</dbReference>
<dbReference type="SMART" id="SM00333">
    <property type="entry name" value="TUDOR"/>
    <property type="match status" value="1"/>
</dbReference>
<dbReference type="GO" id="GO:0034587">
    <property type="term" value="P:piRNA processing"/>
    <property type="evidence" value="ECO:0007669"/>
    <property type="project" value="TreeGrafter"/>
</dbReference>
<dbReference type="SUPFAM" id="SSF54791">
    <property type="entry name" value="Eukaryotic type KH-domain (KH-domain type I)"/>
    <property type="match status" value="1"/>
</dbReference>
<keyword evidence="2" id="KW-1133">Transmembrane helix</keyword>
<dbReference type="InterPro" id="IPR036612">
    <property type="entry name" value="KH_dom_type_1_sf"/>
</dbReference>